<evidence type="ECO:0008006" key="3">
    <source>
        <dbReference type="Google" id="ProtNLM"/>
    </source>
</evidence>
<protein>
    <recommendedName>
        <fullName evidence="3">DUF4283 domain-containing protein</fullName>
    </recommendedName>
</protein>
<name>A0AAV0YUQ5_VICFA</name>
<dbReference type="EMBL" id="OX451736">
    <property type="protein sequence ID" value="CAI8588030.1"/>
    <property type="molecule type" value="Genomic_DNA"/>
</dbReference>
<evidence type="ECO:0000313" key="1">
    <source>
        <dbReference type="EMBL" id="CAI8588030.1"/>
    </source>
</evidence>
<gene>
    <name evidence="1" type="ORF">VFH_I328360</name>
</gene>
<proteinExistence type="predicted"/>
<dbReference type="AlphaFoldDB" id="A0AAV0YUQ5"/>
<accession>A0AAV0YUQ5</accession>
<sequence length="170" mass="19316">MNEMMWKTGKEDPSLLEQNAANITGTPMEPPPLSCYNWQCVADSSEMETQAATRKTFAQILAPRKEIHPPSLVKPCLKGDSICIKISQDEYVKGAEECKFNLHERVVTAKGQRALTAKEIIEKLNAVWKLFAPWRLTTLGKGFVEIWFASEEDKRRAWSMDSYNLRPGII</sequence>
<reference evidence="1 2" key="1">
    <citation type="submission" date="2023-01" db="EMBL/GenBank/DDBJ databases">
        <authorList>
            <person name="Kreplak J."/>
        </authorList>
    </citation>
    <scope>NUCLEOTIDE SEQUENCE [LARGE SCALE GENOMIC DNA]</scope>
</reference>
<keyword evidence="2" id="KW-1185">Reference proteome</keyword>
<dbReference type="Proteomes" id="UP001157006">
    <property type="component" value="Chromosome 1L"/>
</dbReference>
<evidence type="ECO:0000313" key="2">
    <source>
        <dbReference type="Proteomes" id="UP001157006"/>
    </source>
</evidence>
<organism evidence="1 2">
    <name type="scientific">Vicia faba</name>
    <name type="common">Broad bean</name>
    <name type="synonym">Faba vulgaris</name>
    <dbReference type="NCBI Taxonomy" id="3906"/>
    <lineage>
        <taxon>Eukaryota</taxon>
        <taxon>Viridiplantae</taxon>
        <taxon>Streptophyta</taxon>
        <taxon>Embryophyta</taxon>
        <taxon>Tracheophyta</taxon>
        <taxon>Spermatophyta</taxon>
        <taxon>Magnoliopsida</taxon>
        <taxon>eudicotyledons</taxon>
        <taxon>Gunneridae</taxon>
        <taxon>Pentapetalae</taxon>
        <taxon>rosids</taxon>
        <taxon>fabids</taxon>
        <taxon>Fabales</taxon>
        <taxon>Fabaceae</taxon>
        <taxon>Papilionoideae</taxon>
        <taxon>50 kb inversion clade</taxon>
        <taxon>NPAAA clade</taxon>
        <taxon>Hologalegina</taxon>
        <taxon>IRL clade</taxon>
        <taxon>Fabeae</taxon>
        <taxon>Vicia</taxon>
    </lineage>
</organism>